<name>A0ABN2Y0Y2_9ACTN</name>
<gene>
    <name evidence="1" type="ORF">GCM10009759_69000</name>
</gene>
<proteinExistence type="predicted"/>
<comment type="caution">
    <text evidence="1">The sequence shown here is derived from an EMBL/GenBank/DDBJ whole genome shotgun (WGS) entry which is preliminary data.</text>
</comment>
<dbReference type="Proteomes" id="UP001500897">
    <property type="component" value="Unassembled WGS sequence"/>
</dbReference>
<accession>A0ABN2Y0Y2</accession>
<dbReference type="EMBL" id="BAAANS010000072">
    <property type="protein sequence ID" value="GAA2120287.1"/>
    <property type="molecule type" value="Genomic_DNA"/>
</dbReference>
<sequence>MTTRQDPDGDAGLPSVTFASMTAAAVEALVEETIEAVVAAPAAESMLGLVDVLDQAGVLWQGAMALLGPAASRPLAGLGELEAVARLRKLADTPDLVSSLNHTVSAEFRERGAAAAREVWEAAGADLRRGTLAQLLVGYCHSIGGEAGTLSAKDLVRLLHQVVPVTW</sequence>
<evidence type="ECO:0008006" key="3">
    <source>
        <dbReference type="Google" id="ProtNLM"/>
    </source>
</evidence>
<organism evidence="1 2">
    <name type="scientific">Kitasatospora saccharophila</name>
    <dbReference type="NCBI Taxonomy" id="407973"/>
    <lineage>
        <taxon>Bacteria</taxon>
        <taxon>Bacillati</taxon>
        <taxon>Actinomycetota</taxon>
        <taxon>Actinomycetes</taxon>
        <taxon>Kitasatosporales</taxon>
        <taxon>Streptomycetaceae</taxon>
        <taxon>Kitasatospora</taxon>
    </lineage>
</organism>
<evidence type="ECO:0000313" key="1">
    <source>
        <dbReference type="EMBL" id="GAA2120287.1"/>
    </source>
</evidence>
<keyword evidence="2" id="KW-1185">Reference proteome</keyword>
<protein>
    <recommendedName>
        <fullName evidence="3">TetR family transcriptional regulator</fullName>
    </recommendedName>
</protein>
<dbReference type="RefSeq" id="WP_344558038.1">
    <property type="nucleotide sequence ID" value="NZ_BAAANS010000072.1"/>
</dbReference>
<evidence type="ECO:0000313" key="2">
    <source>
        <dbReference type="Proteomes" id="UP001500897"/>
    </source>
</evidence>
<reference evidence="1 2" key="1">
    <citation type="journal article" date="2019" name="Int. J. Syst. Evol. Microbiol.">
        <title>The Global Catalogue of Microorganisms (GCM) 10K type strain sequencing project: providing services to taxonomists for standard genome sequencing and annotation.</title>
        <authorList>
            <consortium name="The Broad Institute Genomics Platform"/>
            <consortium name="The Broad Institute Genome Sequencing Center for Infectious Disease"/>
            <person name="Wu L."/>
            <person name="Ma J."/>
        </authorList>
    </citation>
    <scope>NUCLEOTIDE SEQUENCE [LARGE SCALE GENOMIC DNA]</scope>
    <source>
        <strain evidence="1 2">JCM 14559</strain>
    </source>
</reference>